<accession>A0ABX1SDD5</accession>
<dbReference type="Gene3D" id="3.40.50.720">
    <property type="entry name" value="NAD(P)-binding Rossmann-like Domain"/>
    <property type="match status" value="1"/>
</dbReference>
<comment type="caution">
    <text evidence="1">The sequence shown here is derived from an EMBL/GenBank/DDBJ whole genome shotgun (WGS) entry which is preliminary data.</text>
</comment>
<keyword evidence="2" id="KW-1185">Reference proteome</keyword>
<dbReference type="EMBL" id="JAAXLA010000020">
    <property type="protein sequence ID" value="NMH98203.1"/>
    <property type="molecule type" value="Genomic_DNA"/>
</dbReference>
<protein>
    <submittedName>
        <fullName evidence="1">SDR family oxidoreductase</fullName>
    </submittedName>
</protein>
<dbReference type="SUPFAM" id="SSF51735">
    <property type="entry name" value="NAD(P)-binding Rossmann-fold domains"/>
    <property type="match status" value="1"/>
</dbReference>
<dbReference type="InterPro" id="IPR002347">
    <property type="entry name" value="SDR_fam"/>
</dbReference>
<dbReference type="Proteomes" id="UP000820669">
    <property type="component" value="Unassembled WGS sequence"/>
</dbReference>
<evidence type="ECO:0000313" key="2">
    <source>
        <dbReference type="Proteomes" id="UP000820669"/>
    </source>
</evidence>
<name>A0ABX1SDD5_9PSEU</name>
<gene>
    <name evidence="1" type="ORF">HF526_12905</name>
</gene>
<organism evidence="1 2">
    <name type="scientific">Pseudonocardia acidicola</name>
    <dbReference type="NCBI Taxonomy" id="2724939"/>
    <lineage>
        <taxon>Bacteria</taxon>
        <taxon>Bacillati</taxon>
        <taxon>Actinomycetota</taxon>
        <taxon>Actinomycetes</taxon>
        <taxon>Pseudonocardiales</taxon>
        <taxon>Pseudonocardiaceae</taxon>
        <taxon>Pseudonocardia</taxon>
    </lineage>
</organism>
<reference evidence="1 2" key="1">
    <citation type="submission" date="2020-04" db="EMBL/GenBank/DDBJ databases">
        <authorList>
            <person name="Klaysubun C."/>
            <person name="Duangmal K."/>
            <person name="Lipun K."/>
        </authorList>
    </citation>
    <scope>NUCLEOTIDE SEQUENCE [LARGE SCALE GENOMIC DNA]</scope>
    <source>
        <strain evidence="1 2">K10HN5</strain>
    </source>
</reference>
<evidence type="ECO:0000313" key="1">
    <source>
        <dbReference type="EMBL" id="NMH98203.1"/>
    </source>
</evidence>
<proteinExistence type="predicted"/>
<dbReference type="Pfam" id="PF13561">
    <property type="entry name" value="adh_short_C2"/>
    <property type="match status" value="1"/>
</dbReference>
<sequence>MGLEAFTRSVAWGYAHLGVHCNAIRVGSIQVDHGGGDKLVGDLERTDLRTGSTDRRAAPGQPEDVAQAVRYLVSPAAKA</sequence>
<dbReference type="InterPro" id="IPR036291">
    <property type="entry name" value="NAD(P)-bd_dom_sf"/>
</dbReference>